<dbReference type="EMBL" id="JAESVA010000003">
    <property type="protein sequence ID" value="MCB8880299.1"/>
    <property type="molecule type" value="Genomic_DNA"/>
</dbReference>
<reference evidence="1 2" key="1">
    <citation type="journal article" date="2021" name="Microorganisms">
        <title>Acidisoma silvae sp. nov. and Acidisomacellulosilytica sp. nov., Two Acidophilic Bacteria Isolated from Decaying Wood, Hydrolyzing Cellulose and Producing Poly-3-hydroxybutyrate.</title>
        <authorList>
            <person name="Mieszkin S."/>
            <person name="Pouder E."/>
            <person name="Uroz S."/>
            <person name="Simon-Colin C."/>
            <person name="Alain K."/>
        </authorList>
    </citation>
    <scope>NUCLEOTIDE SEQUENCE [LARGE SCALE GENOMIC DNA]</scope>
    <source>
        <strain evidence="1 2">HW T5.17</strain>
    </source>
</reference>
<protein>
    <recommendedName>
        <fullName evidence="3">Glycerol-3-phosphate dehydrogenase</fullName>
    </recommendedName>
</protein>
<evidence type="ECO:0008006" key="3">
    <source>
        <dbReference type="Google" id="ProtNLM"/>
    </source>
</evidence>
<evidence type="ECO:0000313" key="1">
    <source>
        <dbReference type="EMBL" id="MCB8880299.1"/>
    </source>
</evidence>
<gene>
    <name evidence="1" type="ORF">ACELLULO517_08650</name>
</gene>
<name>A0A963Z0I7_9PROT</name>
<proteinExistence type="predicted"/>
<dbReference type="Proteomes" id="UP000721844">
    <property type="component" value="Unassembled WGS sequence"/>
</dbReference>
<dbReference type="Gene3D" id="6.10.250.1890">
    <property type="match status" value="1"/>
</dbReference>
<keyword evidence="2" id="KW-1185">Reference proteome</keyword>
<evidence type="ECO:0000313" key="2">
    <source>
        <dbReference type="Proteomes" id="UP000721844"/>
    </source>
</evidence>
<dbReference type="AlphaFoldDB" id="A0A963Z0I7"/>
<sequence length="48" mass="5578">YLVTHEWVRSSQDILWRRSKLGLRISQAEAERIDRAIEALAERTVALA</sequence>
<feature type="non-terminal residue" evidence="1">
    <location>
        <position position="1"/>
    </location>
</feature>
<organism evidence="1 2">
    <name type="scientific">Acidisoma cellulosilyticum</name>
    <dbReference type="NCBI Taxonomy" id="2802395"/>
    <lineage>
        <taxon>Bacteria</taxon>
        <taxon>Pseudomonadati</taxon>
        <taxon>Pseudomonadota</taxon>
        <taxon>Alphaproteobacteria</taxon>
        <taxon>Acetobacterales</taxon>
        <taxon>Acidocellaceae</taxon>
        <taxon>Acidisoma</taxon>
    </lineage>
</organism>
<comment type="caution">
    <text evidence="1">The sequence shown here is derived from an EMBL/GenBank/DDBJ whole genome shotgun (WGS) entry which is preliminary data.</text>
</comment>
<accession>A0A963Z0I7</accession>